<gene>
    <name evidence="5" type="ORF">OHA22_43740</name>
</gene>
<evidence type="ECO:0000256" key="2">
    <source>
        <dbReference type="ARBA" id="ARBA00022801"/>
    </source>
</evidence>
<dbReference type="PANTHER" id="PTHR43782">
    <property type="entry name" value="ARGINASE"/>
    <property type="match status" value="1"/>
</dbReference>
<keyword evidence="1" id="KW-0479">Metal-binding</keyword>
<comment type="similarity">
    <text evidence="4">Belongs to the arginase family.</text>
</comment>
<organism evidence="5">
    <name type="scientific">Streptomyces sp. NBC_00093</name>
    <dbReference type="NCBI Taxonomy" id="2975649"/>
    <lineage>
        <taxon>Bacteria</taxon>
        <taxon>Bacillati</taxon>
        <taxon>Actinomycetota</taxon>
        <taxon>Actinomycetes</taxon>
        <taxon>Kitasatosporales</taxon>
        <taxon>Streptomycetaceae</taxon>
        <taxon>Streptomyces</taxon>
    </lineage>
</organism>
<evidence type="ECO:0000256" key="4">
    <source>
        <dbReference type="PROSITE-ProRule" id="PRU00742"/>
    </source>
</evidence>
<dbReference type="Gene3D" id="3.40.800.10">
    <property type="entry name" value="Ureohydrolase domain"/>
    <property type="match status" value="1"/>
</dbReference>
<dbReference type="SUPFAM" id="SSF52768">
    <property type="entry name" value="Arginase/deacetylase"/>
    <property type="match status" value="1"/>
</dbReference>
<keyword evidence="3" id="KW-0464">Manganese</keyword>
<evidence type="ECO:0000256" key="1">
    <source>
        <dbReference type="ARBA" id="ARBA00022723"/>
    </source>
</evidence>
<name>A0AAU2AEN5_9ACTN</name>
<dbReference type="CDD" id="cd09999">
    <property type="entry name" value="Arginase-like_1"/>
    <property type="match status" value="1"/>
</dbReference>
<keyword evidence="2" id="KW-0378">Hydrolase</keyword>
<dbReference type="GO" id="GO:0030145">
    <property type="term" value="F:manganese ion binding"/>
    <property type="evidence" value="ECO:0007669"/>
    <property type="project" value="TreeGrafter"/>
</dbReference>
<accession>A0AAU2AEN5</accession>
<dbReference type="PROSITE" id="PS51409">
    <property type="entry name" value="ARGINASE_2"/>
    <property type="match status" value="1"/>
</dbReference>
<reference evidence="5" key="1">
    <citation type="submission" date="2022-10" db="EMBL/GenBank/DDBJ databases">
        <title>The complete genomes of actinobacterial strains from the NBC collection.</title>
        <authorList>
            <person name="Joergensen T.S."/>
            <person name="Alvarez Arevalo M."/>
            <person name="Sterndorff E.B."/>
            <person name="Faurdal D."/>
            <person name="Vuksanovic O."/>
            <person name="Mourched A.-S."/>
            <person name="Charusanti P."/>
            <person name="Shaw S."/>
            <person name="Blin K."/>
            <person name="Weber T."/>
        </authorList>
    </citation>
    <scope>NUCLEOTIDE SEQUENCE</scope>
    <source>
        <strain evidence="5">NBC_00093</strain>
    </source>
</reference>
<dbReference type="InterPro" id="IPR006035">
    <property type="entry name" value="Ureohydrolase"/>
</dbReference>
<dbReference type="AlphaFoldDB" id="A0AAU2AEN5"/>
<evidence type="ECO:0000256" key="3">
    <source>
        <dbReference type="ARBA" id="ARBA00023211"/>
    </source>
</evidence>
<evidence type="ECO:0000313" key="5">
    <source>
        <dbReference type="EMBL" id="WTT21963.1"/>
    </source>
</evidence>
<dbReference type="PANTHER" id="PTHR43782:SF3">
    <property type="entry name" value="ARGINASE"/>
    <property type="match status" value="1"/>
</dbReference>
<dbReference type="InterPro" id="IPR023696">
    <property type="entry name" value="Ureohydrolase_dom_sf"/>
</dbReference>
<dbReference type="EMBL" id="CP108222">
    <property type="protein sequence ID" value="WTT21963.1"/>
    <property type="molecule type" value="Genomic_DNA"/>
</dbReference>
<sequence length="291" mass="32073">MNAVNSSVLRLVMPQWQGGNNANYPLGAELLAFLAPEGDQPEVRVEVEDYHGDDTPQDGVSHRAALLRQLKEARGLIDDAQPDKVVVFGGDCLVEQAPLSYLNERYDGRLGVLWIDAHPDIKVPAEWSNAHTMVLGNLLGEGDPEFAREVSRPLAPERVMYGGLREVGLTEQESEVIERLGLRVAGPEALAQDSAPVLEWIEETGIEHLAIHLDLDVLDPGLFRSVLFAEPEPEIDWLQMYPAGKMTFPQVSRLLADVAQRTEVVGLGVCEHLPWDMVHLKKALSGFPILG</sequence>
<dbReference type="GO" id="GO:0005829">
    <property type="term" value="C:cytosol"/>
    <property type="evidence" value="ECO:0007669"/>
    <property type="project" value="TreeGrafter"/>
</dbReference>
<proteinExistence type="inferred from homology"/>
<protein>
    <submittedName>
        <fullName evidence="5">Arginase family protein</fullName>
    </submittedName>
</protein>
<dbReference type="Pfam" id="PF00491">
    <property type="entry name" value="Arginase"/>
    <property type="match status" value="1"/>
</dbReference>
<dbReference type="GO" id="GO:0004053">
    <property type="term" value="F:arginase activity"/>
    <property type="evidence" value="ECO:0007669"/>
    <property type="project" value="TreeGrafter"/>
</dbReference>